<gene>
    <name evidence="2" type="ORF">Esi_0219_0038</name>
</gene>
<sequence length="373" mass="41160">MGGVGDGNAAPSSLQPEQQVVGENHYARPEVTKWRHKAVIIPGFATDARVFEKLCHRLERRGVASVVVPIRWYHWLPTLGGRSVRPILDRIHETVIRCVCAQEHKDMPYAFNEPGLQSEVAPYTAEDFWAEMGDPKRGAHHMGPIDLPVLPSKPSVDERVVLIAHSAGGWMSRIYLSEACYDGRIYNASHAVNGLVTLGTPHVRLTDDKGRHRELPFSRNFKFVEERCTGEKGGDWEKIIPTVCIGGSALEGRSTFGGMFKDLVYQSYELCCGDGSGTGDGITPLKSAFDMAGAKRYVELEGVLHAARMGGKWYGSDDVIDSWLEPSLDTIFGPPVEEVEGTRNVFKTTTELPQKGSSRTVVHDGDRVQNDVT</sequence>
<protein>
    <recommendedName>
        <fullName evidence="4">GPI inositol-deacylase</fullName>
    </recommendedName>
</protein>
<keyword evidence="3" id="KW-1185">Reference proteome</keyword>
<dbReference type="OrthoDB" id="348976at2759"/>
<feature type="compositionally biased region" description="Basic and acidic residues" evidence="1">
    <location>
        <begin position="361"/>
        <end position="373"/>
    </location>
</feature>
<evidence type="ECO:0008006" key="4">
    <source>
        <dbReference type="Google" id="ProtNLM"/>
    </source>
</evidence>
<accession>D7FRU2</accession>
<dbReference type="EMBL" id="FN649730">
    <property type="protein sequence ID" value="CBJ30883.1"/>
    <property type="molecule type" value="Genomic_DNA"/>
</dbReference>
<dbReference type="EMBL" id="FN648397">
    <property type="protein sequence ID" value="CBJ30883.1"/>
    <property type="molecule type" value="Genomic_DNA"/>
</dbReference>
<dbReference type="OMA" id="ACYDGRI"/>
<dbReference type="Gene3D" id="3.40.50.1820">
    <property type="entry name" value="alpha/beta hydrolase"/>
    <property type="match status" value="1"/>
</dbReference>
<dbReference type="InParanoid" id="D7FRU2"/>
<dbReference type="SUPFAM" id="SSF53474">
    <property type="entry name" value="alpha/beta-Hydrolases"/>
    <property type="match status" value="1"/>
</dbReference>
<dbReference type="AlphaFoldDB" id="D7FRU2"/>
<name>D7FRU2_ECTSI</name>
<evidence type="ECO:0000313" key="3">
    <source>
        <dbReference type="Proteomes" id="UP000002630"/>
    </source>
</evidence>
<reference evidence="2 3" key="1">
    <citation type="journal article" date="2010" name="Nature">
        <title>The Ectocarpus genome and the independent evolution of multicellularity in brown algae.</title>
        <authorList>
            <person name="Cock J.M."/>
            <person name="Sterck L."/>
            <person name="Rouze P."/>
            <person name="Scornet D."/>
            <person name="Allen A.E."/>
            <person name="Amoutzias G."/>
            <person name="Anthouard V."/>
            <person name="Artiguenave F."/>
            <person name="Aury J.M."/>
            <person name="Badger J.H."/>
            <person name="Beszteri B."/>
            <person name="Billiau K."/>
            <person name="Bonnet E."/>
            <person name="Bothwell J.H."/>
            <person name="Bowler C."/>
            <person name="Boyen C."/>
            <person name="Brownlee C."/>
            <person name="Carrano C.J."/>
            <person name="Charrier B."/>
            <person name="Cho G.Y."/>
            <person name="Coelho S.M."/>
            <person name="Collen J."/>
            <person name="Corre E."/>
            <person name="Da Silva C."/>
            <person name="Delage L."/>
            <person name="Delaroque N."/>
            <person name="Dittami S.M."/>
            <person name="Doulbeau S."/>
            <person name="Elias M."/>
            <person name="Farnham G."/>
            <person name="Gachon C.M."/>
            <person name="Gschloessl B."/>
            <person name="Heesch S."/>
            <person name="Jabbari K."/>
            <person name="Jubin C."/>
            <person name="Kawai H."/>
            <person name="Kimura K."/>
            <person name="Kloareg B."/>
            <person name="Kupper F.C."/>
            <person name="Lang D."/>
            <person name="Le Bail A."/>
            <person name="Leblanc C."/>
            <person name="Lerouge P."/>
            <person name="Lohr M."/>
            <person name="Lopez P.J."/>
            <person name="Martens C."/>
            <person name="Maumus F."/>
            <person name="Michel G."/>
            <person name="Miranda-Saavedra D."/>
            <person name="Morales J."/>
            <person name="Moreau H."/>
            <person name="Motomura T."/>
            <person name="Nagasato C."/>
            <person name="Napoli C.A."/>
            <person name="Nelson D.R."/>
            <person name="Nyvall-Collen P."/>
            <person name="Peters A.F."/>
            <person name="Pommier C."/>
            <person name="Potin P."/>
            <person name="Poulain J."/>
            <person name="Quesneville H."/>
            <person name="Read B."/>
            <person name="Rensing S.A."/>
            <person name="Ritter A."/>
            <person name="Rousvoal S."/>
            <person name="Samanta M."/>
            <person name="Samson G."/>
            <person name="Schroeder D.C."/>
            <person name="Segurens B."/>
            <person name="Strittmatter M."/>
            <person name="Tonon T."/>
            <person name="Tregear J.W."/>
            <person name="Valentin K."/>
            <person name="von Dassow P."/>
            <person name="Yamagishi T."/>
            <person name="Van de Peer Y."/>
            <person name="Wincker P."/>
        </authorList>
    </citation>
    <scope>NUCLEOTIDE SEQUENCE [LARGE SCALE GENOMIC DNA]</scope>
    <source>
        <strain evidence="3">Ec32 / CCAP1310/4</strain>
    </source>
</reference>
<dbReference type="InterPro" id="IPR029058">
    <property type="entry name" value="AB_hydrolase_fold"/>
</dbReference>
<dbReference type="PANTHER" id="PTHR47909">
    <property type="entry name" value="ALPHA/BETA-HYDROLASES SUPERFAMILY PROTEIN"/>
    <property type="match status" value="1"/>
</dbReference>
<dbReference type="PANTHER" id="PTHR47909:SF2">
    <property type="entry name" value="GPI INOSITOL-DEACYLASE"/>
    <property type="match status" value="1"/>
</dbReference>
<organism evidence="2 3">
    <name type="scientific">Ectocarpus siliculosus</name>
    <name type="common">Brown alga</name>
    <name type="synonym">Conferva siliculosa</name>
    <dbReference type="NCBI Taxonomy" id="2880"/>
    <lineage>
        <taxon>Eukaryota</taxon>
        <taxon>Sar</taxon>
        <taxon>Stramenopiles</taxon>
        <taxon>Ochrophyta</taxon>
        <taxon>PX clade</taxon>
        <taxon>Phaeophyceae</taxon>
        <taxon>Ectocarpales</taxon>
        <taxon>Ectocarpaceae</taxon>
        <taxon>Ectocarpus</taxon>
    </lineage>
</organism>
<feature type="region of interest" description="Disordered" evidence="1">
    <location>
        <begin position="352"/>
        <end position="373"/>
    </location>
</feature>
<evidence type="ECO:0000256" key="1">
    <source>
        <dbReference type="SAM" id="MobiDB-lite"/>
    </source>
</evidence>
<evidence type="ECO:0000313" key="2">
    <source>
        <dbReference type="EMBL" id="CBJ30883.1"/>
    </source>
</evidence>
<feature type="region of interest" description="Disordered" evidence="1">
    <location>
        <begin position="1"/>
        <end position="21"/>
    </location>
</feature>
<dbReference type="Proteomes" id="UP000002630">
    <property type="component" value="Linkage Group LG05"/>
</dbReference>
<proteinExistence type="predicted"/>
<dbReference type="eggNOG" id="ENOG502RZXS">
    <property type="taxonomic scope" value="Eukaryota"/>
</dbReference>